<dbReference type="PANTHER" id="PTHR23508">
    <property type="entry name" value="CARBOXYLIC ACID TRANSPORTER PROTEIN HOMOLOG"/>
    <property type="match status" value="1"/>
</dbReference>
<dbReference type="PROSITE" id="PS00216">
    <property type="entry name" value="SUGAR_TRANSPORT_1"/>
    <property type="match status" value="1"/>
</dbReference>
<dbReference type="RefSeq" id="WP_342309264.1">
    <property type="nucleotide sequence ID" value="NZ_CP150849.1"/>
</dbReference>
<dbReference type="InterPro" id="IPR020846">
    <property type="entry name" value="MFS_dom"/>
</dbReference>
<dbReference type="InterPro" id="IPR011701">
    <property type="entry name" value="MFS"/>
</dbReference>
<sequence length="458" mass="47365">MPANDAIEVRQFIDDQRFSAYQWCVLALCFLIAALDGLDTALIGFVAPMLVKTFHVSRDALGPTLGAALVGYAVGSMIAGPLADRVGRRMLIVASVATFGFWCFVSGFAGSLSALTALRFLTGIGLGAAMPNATALIAEYAPARWRSLLVTTMFCGFTLGSAAGGLLAAWVIPVFGWRSALYAGGALPLLAIPVLVAWLPESARFLVSAGASRERIGVLLRRIARDALPADARFVVADDDARSSSVAASLFADGRAVGTLLLWLAFFMGLLVIYLLTSWLPTIIHDAGFTIADAARIGALWQIGGTVGALLVGWAMDRISPHRAVAFAYLIGAACTFATSYAHGSLLLLSIGMFGAGFCISGAQTSMNALAAMYYPTRGRATGISWMLGIGRFGAIAGAVFGGALLATGGALDTVLALLAAPVALAGAAVVAKGRYAQSGSGGPQPDFALSRADSRNA</sequence>
<evidence type="ECO:0000256" key="1">
    <source>
        <dbReference type="ARBA" id="ARBA00004141"/>
    </source>
</evidence>
<evidence type="ECO:0000259" key="7">
    <source>
        <dbReference type="PROSITE" id="PS50850"/>
    </source>
</evidence>
<feature type="region of interest" description="Disordered" evidence="5">
    <location>
        <begin position="436"/>
        <end position="458"/>
    </location>
</feature>
<feature type="transmembrane region" description="Helical" evidence="6">
    <location>
        <begin position="299"/>
        <end position="317"/>
    </location>
</feature>
<proteinExistence type="predicted"/>
<dbReference type="InterPro" id="IPR036259">
    <property type="entry name" value="MFS_trans_sf"/>
</dbReference>
<dbReference type="EMBL" id="CP150849">
    <property type="protein sequence ID" value="WZW55363.1"/>
    <property type="molecule type" value="Genomic_DNA"/>
</dbReference>
<dbReference type="PROSITE" id="PS00217">
    <property type="entry name" value="SUGAR_TRANSPORT_2"/>
    <property type="match status" value="1"/>
</dbReference>
<protein>
    <submittedName>
        <fullName evidence="8">MFS transporter</fullName>
    </submittedName>
</protein>
<keyword evidence="2 6" id="KW-0812">Transmembrane</keyword>
<feature type="transmembrane region" description="Helical" evidence="6">
    <location>
        <begin position="324"/>
        <end position="342"/>
    </location>
</feature>
<dbReference type="Gene3D" id="1.20.1250.20">
    <property type="entry name" value="MFS general substrate transporter like domains"/>
    <property type="match status" value="1"/>
</dbReference>
<evidence type="ECO:0000256" key="2">
    <source>
        <dbReference type="ARBA" id="ARBA00022692"/>
    </source>
</evidence>
<keyword evidence="9" id="KW-1185">Reference proteome</keyword>
<evidence type="ECO:0000256" key="6">
    <source>
        <dbReference type="SAM" id="Phobius"/>
    </source>
</evidence>
<organism evidence="8 9">
    <name type="scientific">Burkholderia pyrrocinia</name>
    <name type="common">Pseudomonas pyrrocinia</name>
    <dbReference type="NCBI Taxonomy" id="60550"/>
    <lineage>
        <taxon>Bacteria</taxon>
        <taxon>Pseudomonadati</taxon>
        <taxon>Pseudomonadota</taxon>
        <taxon>Betaproteobacteria</taxon>
        <taxon>Burkholderiales</taxon>
        <taxon>Burkholderiaceae</taxon>
        <taxon>Burkholderia</taxon>
        <taxon>Burkholderia cepacia complex</taxon>
    </lineage>
</organism>
<dbReference type="Proteomes" id="UP001484179">
    <property type="component" value="Chromosome 1"/>
</dbReference>
<evidence type="ECO:0000256" key="3">
    <source>
        <dbReference type="ARBA" id="ARBA00022989"/>
    </source>
</evidence>
<evidence type="ECO:0000256" key="5">
    <source>
        <dbReference type="SAM" id="MobiDB-lite"/>
    </source>
</evidence>
<feature type="transmembrane region" description="Helical" evidence="6">
    <location>
        <begin position="260"/>
        <end position="279"/>
    </location>
</feature>
<feature type="transmembrane region" description="Helical" evidence="6">
    <location>
        <begin position="120"/>
        <end position="141"/>
    </location>
</feature>
<reference evidence="8 9" key="1">
    <citation type="submission" date="2024-04" db="EMBL/GenBank/DDBJ databases">
        <title>Biological Control Activity of Plant Growth Promoting Rhizobacteria Burkholderia pyrrocinia BX1 against Tobacco black shank Introduction Tobacco black shank (TBS) caused by the oomycete Phytophthora. nicotianae (P. nicotianae) has become a destructive soil.</title>
        <authorList>
            <person name="Liu X."/>
            <person name="Shu C."/>
        </authorList>
    </citation>
    <scope>NUCLEOTIDE SEQUENCE [LARGE SCALE GENOMIC DNA]</scope>
    <source>
        <strain evidence="8 9">BX1</strain>
    </source>
</reference>
<dbReference type="CDD" id="cd17365">
    <property type="entry name" value="MFS_PcaK_like"/>
    <property type="match status" value="1"/>
</dbReference>
<feature type="transmembrane region" description="Helical" evidence="6">
    <location>
        <begin position="386"/>
        <end position="408"/>
    </location>
</feature>
<dbReference type="PROSITE" id="PS50850">
    <property type="entry name" value="MFS"/>
    <property type="match status" value="1"/>
</dbReference>
<feature type="transmembrane region" description="Helical" evidence="6">
    <location>
        <begin position="179"/>
        <end position="199"/>
    </location>
</feature>
<dbReference type="SUPFAM" id="SSF103473">
    <property type="entry name" value="MFS general substrate transporter"/>
    <property type="match status" value="1"/>
</dbReference>
<feature type="transmembrane region" description="Helical" evidence="6">
    <location>
        <begin position="91"/>
        <end position="114"/>
    </location>
</feature>
<evidence type="ECO:0000313" key="9">
    <source>
        <dbReference type="Proteomes" id="UP001484179"/>
    </source>
</evidence>
<feature type="transmembrane region" description="Helical" evidence="6">
    <location>
        <begin position="148"/>
        <end position="173"/>
    </location>
</feature>
<accession>A0ABZ3BQE2</accession>
<dbReference type="InterPro" id="IPR005829">
    <property type="entry name" value="Sugar_transporter_CS"/>
</dbReference>
<feature type="domain" description="Major facilitator superfamily (MFS) profile" evidence="7">
    <location>
        <begin position="25"/>
        <end position="438"/>
    </location>
</feature>
<keyword evidence="4 6" id="KW-0472">Membrane</keyword>
<name>A0ABZ3BQE2_BURPY</name>
<dbReference type="Pfam" id="PF07690">
    <property type="entry name" value="MFS_1"/>
    <property type="match status" value="1"/>
</dbReference>
<feature type="transmembrane region" description="Helical" evidence="6">
    <location>
        <begin position="348"/>
        <end position="374"/>
    </location>
</feature>
<gene>
    <name evidence="8" type="ORF">WN985_06775</name>
</gene>
<feature type="transmembrane region" description="Helical" evidence="6">
    <location>
        <begin position="20"/>
        <end position="48"/>
    </location>
</feature>
<comment type="subcellular location">
    <subcellularLocation>
        <location evidence="1">Membrane</location>
        <topology evidence="1">Multi-pass membrane protein</topology>
    </subcellularLocation>
</comment>
<evidence type="ECO:0000256" key="4">
    <source>
        <dbReference type="ARBA" id="ARBA00023136"/>
    </source>
</evidence>
<evidence type="ECO:0000313" key="8">
    <source>
        <dbReference type="EMBL" id="WZW55363.1"/>
    </source>
</evidence>
<feature type="transmembrane region" description="Helical" evidence="6">
    <location>
        <begin position="60"/>
        <end position="79"/>
    </location>
</feature>
<dbReference type="PANTHER" id="PTHR23508:SF10">
    <property type="entry name" value="CARBOXYLIC ACID TRANSPORTER PROTEIN HOMOLOG"/>
    <property type="match status" value="1"/>
</dbReference>
<keyword evidence="3 6" id="KW-1133">Transmembrane helix</keyword>
<feature type="transmembrane region" description="Helical" evidence="6">
    <location>
        <begin position="414"/>
        <end position="432"/>
    </location>
</feature>